<sequence>MNIIWSEKRMSPSALKYVACSILFSLSGTAYAAEIKWPDTPVGRLAALAVIQDLNVQLLSHDSATLTLERWCDDHRLADPAKISATRLKDEKQAPENVRKQLNASADEKLGYRHVLLKCGNLVLSEADNWYVPRQLTAEMNETLNTTDAPFGKVVLPLHFQRHTISSQMLWQPLPENWAVGGAIPVKAGETLEIPDTLISNQALLSKPDGTPISFVIENYKSGLLRFPPPSISH</sequence>
<dbReference type="Proteomes" id="UP000298545">
    <property type="component" value="Chromosome circular"/>
</dbReference>
<dbReference type="EMBL" id="CP072167">
    <property type="protein sequence ID" value="QYA08568.1"/>
    <property type="molecule type" value="Genomic_DNA"/>
</dbReference>
<dbReference type="SUPFAM" id="SSF64288">
    <property type="entry name" value="Chorismate lyase-like"/>
    <property type="match status" value="1"/>
</dbReference>
<name>A0A4D7DV06_9HYPH</name>
<dbReference type="Gene3D" id="3.40.1410.10">
    <property type="entry name" value="Chorismate lyase-like"/>
    <property type="match status" value="1"/>
</dbReference>
<dbReference type="EMBL" id="CP039691">
    <property type="protein sequence ID" value="QCI99104.1"/>
    <property type="molecule type" value="Genomic_DNA"/>
</dbReference>
<evidence type="ECO:0000313" key="2">
    <source>
        <dbReference type="EMBL" id="QCI99104.1"/>
    </source>
</evidence>
<evidence type="ECO:0000313" key="3">
    <source>
        <dbReference type="EMBL" id="QYA08568.1"/>
    </source>
</evidence>
<reference evidence="2 4" key="1">
    <citation type="submission" date="2019-04" db="EMBL/GenBank/DDBJ databases">
        <title>Complete genome sequence of Agrobacterium larrymoorei CFBP5473.</title>
        <authorList>
            <person name="Haryono M."/>
            <person name="Chou L."/>
            <person name="Lin Y.-C."/>
            <person name="Lai E.-M."/>
            <person name="Kuo C.-H."/>
        </authorList>
    </citation>
    <scope>NUCLEOTIDE SEQUENCE [LARGE SCALE GENOMIC DNA]</scope>
    <source>
        <strain evidence="2 4">CFBP5473</strain>
    </source>
</reference>
<protein>
    <submittedName>
        <fullName evidence="2">Uncharacterized protein</fullName>
    </submittedName>
</protein>
<gene>
    <name evidence="2" type="ORF">CFBP5473_08370</name>
    <name evidence="3" type="ORF">J5285_11330</name>
</gene>
<proteinExistence type="predicted"/>
<dbReference type="InterPro" id="IPR028978">
    <property type="entry name" value="Chorismate_lyase_/UTRA_dom_sf"/>
</dbReference>
<accession>A0A4D7DV06</accession>
<evidence type="ECO:0000313" key="4">
    <source>
        <dbReference type="Proteomes" id="UP000298545"/>
    </source>
</evidence>
<organism evidence="2 4">
    <name type="scientific">Agrobacterium larrymoorei</name>
    <dbReference type="NCBI Taxonomy" id="160699"/>
    <lineage>
        <taxon>Bacteria</taxon>
        <taxon>Pseudomonadati</taxon>
        <taxon>Pseudomonadota</taxon>
        <taxon>Alphaproteobacteria</taxon>
        <taxon>Hyphomicrobiales</taxon>
        <taxon>Rhizobiaceae</taxon>
        <taxon>Rhizobium/Agrobacterium group</taxon>
        <taxon>Agrobacterium</taxon>
    </lineage>
</organism>
<dbReference type="STRING" id="1367849.GCA_000518585_00209"/>
<feature type="chain" id="PRO_5044606391" evidence="1">
    <location>
        <begin position="33"/>
        <end position="234"/>
    </location>
</feature>
<dbReference type="AlphaFoldDB" id="A0A4D7DV06"/>
<keyword evidence="1" id="KW-0732">Signal</keyword>
<dbReference type="OrthoDB" id="7862147at2"/>
<dbReference type="Proteomes" id="UP000826513">
    <property type="component" value="Chromosome 1"/>
</dbReference>
<evidence type="ECO:0000256" key="1">
    <source>
        <dbReference type="SAM" id="SignalP"/>
    </source>
</evidence>
<feature type="signal peptide" evidence="1">
    <location>
        <begin position="1"/>
        <end position="32"/>
    </location>
</feature>
<evidence type="ECO:0000313" key="5">
    <source>
        <dbReference type="Proteomes" id="UP000826513"/>
    </source>
</evidence>
<reference evidence="3 5" key="2">
    <citation type="submission" date="2021-03" db="EMBL/GenBank/DDBJ databases">
        <title>Rapid diversification of plasmids in a genus of pathogenic and nitrogen fixing bacteria.</title>
        <authorList>
            <person name="Weisberg A.J."/>
            <person name="Miller M."/>
            <person name="Ream W."/>
            <person name="Grunwald N.J."/>
            <person name="Chang J.H."/>
        </authorList>
    </citation>
    <scope>NUCLEOTIDE SEQUENCE [LARGE SCALE GENOMIC DNA]</scope>
    <source>
        <strain evidence="3 5">AF3.44</strain>
    </source>
</reference>
<keyword evidence="5" id="KW-1185">Reference proteome</keyword>
<dbReference type="KEGG" id="alf:CFBP5473_08370"/>